<keyword evidence="1" id="KW-0812">Transmembrane</keyword>
<dbReference type="STRING" id="645990.SAMN00120144_1091"/>
<evidence type="ECO:0000259" key="3">
    <source>
        <dbReference type="Pfam" id="PF00144"/>
    </source>
</evidence>
<feature type="transmembrane region" description="Helical" evidence="1">
    <location>
        <begin position="480"/>
        <end position="508"/>
    </location>
</feature>
<keyword evidence="5" id="KW-1185">Reference proteome</keyword>
<dbReference type="PANTHER" id="PTHR46825">
    <property type="entry name" value="D-ALANYL-D-ALANINE-CARBOXYPEPTIDASE/ENDOPEPTIDASE AMPH"/>
    <property type="match status" value="1"/>
</dbReference>
<dbReference type="InterPro" id="IPR012338">
    <property type="entry name" value="Beta-lactam/transpept-like"/>
</dbReference>
<name>A0A1W1VYJ7_9BACT</name>
<dbReference type="EMBL" id="FWWW01000082">
    <property type="protein sequence ID" value="SMB98406.1"/>
    <property type="molecule type" value="Genomic_DNA"/>
</dbReference>
<dbReference type="SUPFAM" id="SSF56601">
    <property type="entry name" value="beta-lactamase/transpeptidase-like"/>
    <property type="match status" value="1"/>
</dbReference>
<dbReference type="Pfam" id="PF00144">
    <property type="entry name" value="Beta-lactamase"/>
    <property type="match status" value="1"/>
</dbReference>
<feature type="domain" description="Beta-lactamase-related" evidence="3">
    <location>
        <begin position="35"/>
        <end position="358"/>
    </location>
</feature>
<feature type="transmembrane region" description="Helical" evidence="1">
    <location>
        <begin position="520"/>
        <end position="543"/>
    </location>
</feature>
<proteinExistence type="predicted"/>
<feature type="signal peptide" evidence="2">
    <location>
        <begin position="1"/>
        <end position="19"/>
    </location>
</feature>
<dbReference type="AlphaFoldDB" id="A0A1W1VYJ7"/>
<dbReference type="InterPro" id="IPR001466">
    <property type="entry name" value="Beta-lactam-related"/>
</dbReference>
<accession>A0A1W1VYJ7</accession>
<organism evidence="4 5">
    <name type="scientific">Hymenobacter roseosalivarius DSM 11622</name>
    <dbReference type="NCBI Taxonomy" id="645990"/>
    <lineage>
        <taxon>Bacteria</taxon>
        <taxon>Pseudomonadati</taxon>
        <taxon>Bacteroidota</taxon>
        <taxon>Cytophagia</taxon>
        <taxon>Cytophagales</taxon>
        <taxon>Hymenobacteraceae</taxon>
        <taxon>Hymenobacter</taxon>
    </lineage>
</organism>
<keyword evidence="2" id="KW-0732">Signal</keyword>
<keyword evidence="1" id="KW-0472">Membrane</keyword>
<reference evidence="4 5" key="1">
    <citation type="submission" date="2017-04" db="EMBL/GenBank/DDBJ databases">
        <authorList>
            <person name="Afonso C.L."/>
            <person name="Miller P.J."/>
            <person name="Scott M.A."/>
            <person name="Spackman E."/>
            <person name="Goraichik I."/>
            <person name="Dimitrov K.M."/>
            <person name="Suarez D.L."/>
            <person name="Swayne D.E."/>
        </authorList>
    </citation>
    <scope>NUCLEOTIDE SEQUENCE [LARGE SCALE GENOMIC DNA]</scope>
    <source>
        <strain evidence="4 5">DSM 11622</strain>
    </source>
</reference>
<protein>
    <submittedName>
        <fullName evidence="4">Beta-lactamase</fullName>
    </submittedName>
</protein>
<keyword evidence="1" id="KW-1133">Transmembrane helix</keyword>
<feature type="transmembrane region" description="Helical" evidence="1">
    <location>
        <begin position="555"/>
        <end position="578"/>
    </location>
</feature>
<dbReference type="PANTHER" id="PTHR46825:SF9">
    <property type="entry name" value="BETA-LACTAMASE-RELATED DOMAIN-CONTAINING PROTEIN"/>
    <property type="match status" value="1"/>
</dbReference>
<dbReference type="OrthoDB" id="9793489at2"/>
<evidence type="ECO:0000256" key="2">
    <source>
        <dbReference type="SAM" id="SignalP"/>
    </source>
</evidence>
<feature type="transmembrane region" description="Helical" evidence="1">
    <location>
        <begin position="590"/>
        <end position="614"/>
    </location>
</feature>
<evidence type="ECO:0000256" key="1">
    <source>
        <dbReference type="SAM" id="Phobius"/>
    </source>
</evidence>
<dbReference type="Gene3D" id="3.40.710.10">
    <property type="entry name" value="DD-peptidase/beta-lactamase superfamily"/>
    <property type="match status" value="1"/>
</dbReference>
<dbReference type="RefSeq" id="WP_084446858.1">
    <property type="nucleotide sequence ID" value="NZ_FWWW01000082.1"/>
</dbReference>
<sequence>MKKLLLFLALLGSCLAAQAQRPTRPITTIPQLTDSIKRIMRREHIPGLLLTLITRDSVLYAGGLGLADVEKKQPVTPHTLFRVGSVTKSFVAVGLLQLVEQGKLSLNDELRKITPEVPIDNPWEATDPVRVVHVLEHTAGFDDMHFNHVYNTTPTDPRGAAVVQIFREELRCRWRPGERMSYSNPGYLVAGYLLEKLSGEPYEHSLAKNVLRPLGMPDATATLRPESDSRLARGYAYADGGYQPVSLLPIYAGPAGSLSASAIDMARWVQFFLRDFRTPDGTALLQPTSLREMETVHSPLEARAGLQTGYGLANMLINRKGKATFRGHNGGIEGFISLFAYNRELGLGYALSNNGAQPLTSISTLVREFLLRDQLTPPPPSVLALDTTALAPYLGHYQDAAPRNALLGFSSHLLGGISLERRGQLLTLQPLIGDPDTLLATGPLTFRPSGQLRPSVALTRDHDGEPVLISPQGYSLKAGIWWWLPPTLFWVSILLATTSSVAGLVWLIYAVRRQLPRPQLLPRLLPLLATVALVALGFALGSLGGNVAAAGRVSVQSVLLFVAPLAFTVLTLWGLILTVRRFHLFRSRVVAWYLLLTYGALGLVATVLGSYGWLGLQLWSV</sequence>
<gene>
    <name evidence="4" type="ORF">SAMN00120144_1091</name>
</gene>
<dbReference type="Proteomes" id="UP000192266">
    <property type="component" value="Unassembled WGS sequence"/>
</dbReference>
<dbReference type="InterPro" id="IPR050491">
    <property type="entry name" value="AmpC-like"/>
</dbReference>
<evidence type="ECO:0000313" key="5">
    <source>
        <dbReference type="Proteomes" id="UP000192266"/>
    </source>
</evidence>
<feature type="chain" id="PRO_5012438759" evidence="2">
    <location>
        <begin position="20"/>
        <end position="621"/>
    </location>
</feature>
<evidence type="ECO:0000313" key="4">
    <source>
        <dbReference type="EMBL" id="SMB98406.1"/>
    </source>
</evidence>